<sequence>MTASKRAAKELEALQENLPSYLRDLRSENSNVLIWNAVLLPDREPYNLRAFKFRITFPRDYPLSPPHLKFITKMYHPNVTEDGEVCLPRINGKWMISTKVYEVLEDLKLLVNTPNPDLPLRVKLADLYIQNPEQFMKNAKKFTLQFGEDRTTGQ</sequence>
<dbReference type="OMA" id="PPYNLRA"/>
<comment type="catalytic activity">
    <reaction evidence="1">
        <text>S-ubiquitinyl-[E1 ubiquitin-activating enzyme]-L-cysteine + [E2 ubiquitin-conjugating enzyme]-L-cysteine = [E1 ubiquitin-activating enzyme]-L-cysteine + S-ubiquitinyl-[E2 ubiquitin-conjugating enzyme]-L-cysteine.</text>
        <dbReference type="EC" id="2.3.2.23"/>
    </reaction>
</comment>
<keyword evidence="3" id="KW-0808">Transferase</keyword>
<reference evidence="9" key="3">
    <citation type="submission" date="2025-09" db="UniProtKB">
        <authorList>
            <consortium name="Ensembl"/>
        </authorList>
    </citation>
    <scope>IDENTIFICATION</scope>
</reference>
<evidence type="ECO:0000256" key="2">
    <source>
        <dbReference type="ARBA" id="ARBA00012486"/>
    </source>
</evidence>
<dbReference type="Pfam" id="PF00179">
    <property type="entry name" value="UQ_con"/>
    <property type="match status" value="1"/>
</dbReference>
<organism evidence="9 10">
    <name type="scientific">Sarcophilus harrisii</name>
    <name type="common">Tasmanian devil</name>
    <name type="synonym">Sarcophilus laniarius</name>
    <dbReference type="NCBI Taxonomy" id="9305"/>
    <lineage>
        <taxon>Eukaryota</taxon>
        <taxon>Metazoa</taxon>
        <taxon>Chordata</taxon>
        <taxon>Craniata</taxon>
        <taxon>Vertebrata</taxon>
        <taxon>Euteleostomi</taxon>
        <taxon>Mammalia</taxon>
        <taxon>Metatheria</taxon>
        <taxon>Dasyuromorphia</taxon>
        <taxon>Dasyuridae</taxon>
        <taxon>Sarcophilus</taxon>
    </lineage>
</organism>
<reference evidence="9 10" key="1">
    <citation type="journal article" date="2011" name="Proc. Natl. Acad. Sci. U.S.A.">
        <title>Genetic diversity and population structure of the endangered marsupial Sarcophilus harrisii (Tasmanian devil).</title>
        <authorList>
            <person name="Miller W."/>
            <person name="Hayes V.M."/>
            <person name="Ratan A."/>
            <person name="Petersen D.C."/>
            <person name="Wittekindt N.E."/>
            <person name="Miller J."/>
            <person name="Walenz B."/>
            <person name="Knight J."/>
            <person name="Qi J."/>
            <person name="Zhao F."/>
            <person name="Wang Q."/>
            <person name="Bedoya-Reina O.C."/>
            <person name="Katiyar N."/>
            <person name="Tomsho L.P."/>
            <person name="Kasson L.M."/>
            <person name="Hardie R.A."/>
            <person name="Woodbridge P."/>
            <person name="Tindall E.A."/>
            <person name="Bertelsen M.F."/>
            <person name="Dixon D."/>
            <person name="Pyecroft S."/>
            <person name="Helgen K.M."/>
            <person name="Lesk A.M."/>
            <person name="Pringle T.H."/>
            <person name="Patterson N."/>
            <person name="Zhang Y."/>
            <person name="Kreiss A."/>
            <person name="Woods G.M."/>
            <person name="Jones M.E."/>
            <person name="Schuster S.C."/>
        </authorList>
    </citation>
    <scope>NUCLEOTIDE SEQUENCE [LARGE SCALE GENOMIC DNA]</scope>
</reference>
<dbReference type="InParanoid" id="A0A7N4V240"/>
<feature type="active site" description="Glycyl thioester intermediate" evidence="5">
    <location>
        <position position="86"/>
    </location>
</feature>
<dbReference type="Gene3D" id="3.10.110.10">
    <property type="entry name" value="Ubiquitin Conjugating Enzyme"/>
    <property type="match status" value="1"/>
</dbReference>
<evidence type="ECO:0000256" key="5">
    <source>
        <dbReference type="PROSITE-ProRule" id="PRU10133"/>
    </source>
</evidence>
<dbReference type="FunFam" id="3.10.110.10:FF:000011">
    <property type="entry name" value="Ubiquitin-conjugating enzyme E2 L3"/>
    <property type="match status" value="1"/>
</dbReference>
<dbReference type="Ensembl" id="ENSSHAT00000046085.1">
    <property type="protein sequence ID" value="ENSSHAP00000033606.1"/>
    <property type="gene ID" value="ENSSHAG00000031901.1"/>
</dbReference>
<dbReference type="GO" id="GO:0032020">
    <property type="term" value="P:ISG15-protein conjugation"/>
    <property type="evidence" value="ECO:0007669"/>
    <property type="project" value="Ensembl"/>
</dbReference>
<evidence type="ECO:0000259" key="8">
    <source>
        <dbReference type="PROSITE" id="PS50127"/>
    </source>
</evidence>
<dbReference type="PROSITE" id="PS00183">
    <property type="entry name" value="UBC_1"/>
    <property type="match status" value="1"/>
</dbReference>
<dbReference type="AlphaFoldDB" id="A0A7N4V240"/>
<dbReference type="GeneID" id="100929865"/>
<dbReference type="SUPFAM" id="SSF54495">
    <property type="entry name" value="UBC-like"/>
    <property type="match status" value="1"/>
</dbReference>
<dbReference type="FunCoup" id="A0A7N4V240">
    <property type="interactions" value="361"/>
</dbReference>
<dbReference type="GO" id="GO:0045087">
    <property type="term" value="P:innate immune response"/>
    <property type="evidence" value="ECO:0007669"/>
    <property type="project" value="Ensembl"/>
</dbReference>
<dbReference type="KEGG" id="shr:100929865"/>
<dbReference type="InterPro" id="IPR000608">
    <property type="entry name" value="UBC"/>
</dbReference>
<dbReference type="PANTHER" id="PTHR24067">
    <property type="entry name" value="UBIQUITIN-CONJUGATING ENZYME E2"/>
    <property type="match status" value="1"/>
</dbReference>
<protein>
    <recommendedName>
        <fullName evidence="2">E2 ubiquitin-conjugating enzyme</fullName>
        <ecNumber evidence="2">2.3.2.23</ecNumber>
    </recommendedName>
</protein>
<dbReference type="EC" id="2.3.2.23" evidence="2"/>
<evidence type="ECO:0000256" key="6">
    <source>
        <dbReference type="RuleBase" id="RU362109"/>
    </source>
</evidence>
<evidence type="ECO:0000313" key="10">
    <source>
        <dbReference type="Proteomes" id="UP000007648"/>
    </source>
</evidence>
<keyword evidence="4 6" id="KW-0833">Ubl conjugation pathway</keyword>
<comment type="similarity">
    <text evidence="6">Belongs to the ubiquitin-conjugating enzyme family.</text>
</comment>
<evidence type="ECO:0000256" key="7">
    <source>
        <dbReference type="SAM" id="Coils"/>
    </source>
</evidence>
<dbReference type="GO" id="GO:0019941">
    <property type="term" value="P:modification-dependent protein catabolic process"/>
    <property type="evidence" value="ECO:0007669"/>
    <property type="project" value="Ensembl"/>
</dbReference>
<keyword evidence="10" id="KW-1185">Reference proteome</keyword>
<dbReference type="GO" id="GO:0061631">
    <property type="term" value="F:ubiquitin conjugating enzyme activity"/>
    <property type="evidence" value="ECO:0007669"/>
    <property type="project" value="UniProtKB-EC"/>
</dbReference>
<proteinExistence type="inferred from homology"/>
<evidence type="ECO:0000313" key="9">
    <source>
        <dbReference type="Ensembl" id="ENSSHAP00000033606.1"/>
    </source>
</evidence>
<dbReference type="InterPro" id="IPR023313">
    <property type="entry name" value="UBQ-conjugating_AS"/>
</dbReference>
<dbReference type="CTD" id="9246"/>
<dbReference type="InterPro" id="IPR050113">
    <property type="entry name" value="Ub_conjugating_enzyme"/>
</dbReference>
<dbReference type="Proteomes" id="UP000007648">
    <property type="component" value="Unassembled WGS sequence"/>
</dbReference>
<feature type="coiled-coil region" evidence="7">
    <location>
        <begin position="4"/>
        <end position="31"/>
    </location>
</feature>
<dbReference type="GO" id="GO:0042296">
    <property type="term" value="F:ISG15 transferase activity"/>
    <property type="evidence" value="ECO:0007669"/>
    <property type="project" value="Ensembl"/>
</dbReference>
<evidence type="ECO:0000256" key="1">
    <source>
        <dbReference type="ARBA" id="ARBA00000485"/>
    </source>
</evidence>
<name>A0A7N4V240_SARHA</name>
<evidence type="ECO:0000256" key="4">
    <source>
        <dbReference type="ARBA" id="ARBA00022786"/>
    </source>
</evidence>
<gene>
    <name evidence="9" type="primary">UBE2L6</name>
</gene>
<dbReference type="RefSeq" id="XP_003773920.1">
    <property type="nucleotide sequence ID" value="XM_003773872.4"/>
</dbReference>
<reference evidence="9" key="2">
    <citation type="submission" date="2025-08" db="UniProtKB">
        <authorList>
            <consortium name="Ensembl"/>
        </authorList>
    </citation>
    <scope>IDENTIFICATION</scope>
</reference>
<evidence type="ECO:0000256" key="3">
    <source>
        <dbReference type="ARBA" id="ARBA00022679"/>
    </source>
</evidence>
<feature type="domain" description="UBC core" evidence="8">
    <location>
        <begin position="2"/>
        <end position="148"/>
    </location>
</feature>
<dbReference type="SMART" id="SM00212">
    <property type="entry name" value="UBCc"/>
    <property type="match status" value="1"/>
</dbReference>
<dbReference type="OrthoDB" id="9973183at2759"/>
<accession>A0A7N4V240</accession>
<dbReference type="GeneTree" id="ENSGT00940000161981"/>
<keyword evidence="6" id="KW-0547">Nucleotide-binding</keyword>
<dbReference type="GO" id="GO:0005524">
    <property type="term" value="F:ATP binding"/>
    <property type="evidence" value="ECO:0007669"/>
    <property type="project" value="UniProtKB-UniRule"/>
</dbReference>
<keyword evidence="7" id="KW-0175">Coiled coil</keyword>
<dbReference type="PROSITE" id="PS50127">
    <property type="entry name" value="UBC_2"/>
    <property type="match status" value="1"/>
</dbReference>
<keyword evidence="6" id="KW-0067">ATP-binding</keyword>
<dbReference type="InterPro" id="IPR016135">
    <property type="entry name" value="UBQ-conjugating_enzyme/RWD"/>
</dbReference>